<sequence>MLNIYHLLGVPASGFNSKPFVTSWLLPQYPLALIRLIISVYIVTSISYSYAYFAKHKVTFHLQDIGLKPVTFQVGAEGIRQSFSYFTYESYWSQAFYFFFAALHTFDSARKGNAFLDYWPRPLQAMHSVFYSCVTAFPFLVSAVYWASMYAGPWFDHDFDRWSALSIHGLNSVFALFEVIVTRTKPQPWAHLGILLLIMSLYLGVAYITKYTENIYLYLWLDPNNGIPQLIAHVVGYAMTIVVIFNVVRGAIWFRCSRLREAPPPDASDDHWEAKSMSHVSLFSSQTSTLAAIQESKSLGVHQYADIEKIGEASSANIPLYAQSTKRSSLSSYNDAKSRASTVTIAMPEKFHEASSINIPLPEMPDAVHRADGFPKRNSSYHVRNFSRPTSACTTSPSLKGFWM</sequence>
<feature type="transmembrane region" description="Helical" evidence="1">
    <location>
        <begin position="189"/>
        <end position="209"/>
    </location>
</feature>
<dbReference type="AlphaFoldDB" id="A0A0N1HU07"/>
<dbReference type="PANTHER" id="PTHR12242:SF1">
    <property type="entry name" value="MYND-TYPE DOMAIN-CONTAINING PROTEIN"/>
    <property type="match status" value="1"/>
</dbReference>
<dbReference type="Proteomes" id="UP000038010">
    <property type="component" value="Unassembled WGS sequence"/>
</dbReference>
<dbReference type="GO" id="GO:0016020">
    <property type="term" value="C:membrane"/>
    <property type="evidence" value="ECO:0007669"/>
    <property type="project" value="TreeGrafter"/>
</dbReference>
<dbReference type="VEuPathDB" id="FungiDB:AB675_2080"/>
<name>A0A0N1HU07_9EURO</name>
<dbReference type="OrthoDB" id="419711at2759"/>
<evidence type="ECO:0000256" key="1">
    <source>
        <dbReference type="SAM" id="Phobius"/>
    </source>
</evidence>
<dbReference type="EMBL" id="LFJN01000006">
    <property type="protein sequence ID" value="KPI42714.1"/>
    <property type="molecule type" value="Genomic_DNA"/>
</dbReference>
<gene>
    <name evidence="2" type="ORF">AB675_2080</name>
</gene>
<reference evidence="2 3" key="1">
    <citation type="submission" date="2015-06" db="EMBL/GenBank/DDBJ databases">
        <title>Draft genome of the ant-associated black yeast Phialophora attae CBS 131958.</title>
        <authorList>
            <person name="Moreno L.F."/>
            <person name="Stielow B.J."/>
            <person name="de Hoog S."/>
            <person name="Vicente V.A."/>
            <person name="Weiss V.A."/>
            <person name="de Vries M."/>
            <person name="Cruz L.M."/>
            <person name="Souza E.M."/>
        </authorList>
    </citation>
    <scope>NUCLEOTIDE SEQUENCE [LARGE SCALE GENOMIC DNA]</scope>
    <source>
        <strain evidence="2 3">CBS 131958</strain>
    </source>
</reference>
<dbReference type="PANTHER" id="PTHR12242">
    <property type="entry name" value="OS02G0130600 PROTEIN-RELATED"/>
    <property type="match status" value="1"/>
</dbReference>
<keyword evidence="3" id="KW-1185">Reference proteome</keyword>
<feature type="transmembrane region" description="Helical" evidence="1">
    <location>
        <begin position="129"/>
        <end position="150"/>
    </location>
</feature>
<keyword evidence="1" id="KW-1133">Transmembrane helix</keyword>
<dbReference type="GeneID" id="28733902"/>
<keyword evidence="1" id="KW-0812">Transmembrane</keyword>
<evidence type="ECO:0000313" key="2">
    <source>
        <dbReference type="EMBL" id="KPI42714.1"/>
    </source>
</evidence>
<feature type="transmembrane region" description="Helical" evidence="1">
    <location>
        <begin position="162"/>
        <end position="182"/>
    </location>
</feature>
<protein>
    <submittedName>
        <fullName evidence="2">Uncharacterized protein</fullName>
    </submittedName>
</protein>
<evidence type="ECO:0000313" key="3">
    <source>
        <dbReference type="Proteomes" id="UP000038010"/>
    </source>
</evidence>
<organism evidence="2 3">
    <name type="scientific">Cyphellophora attinorum</name>
    <dbReference type="NCBI Taxonomy" id="1664694"/>
    <lineage>
        <taxon>Eukaryota</taxon>
        <taxon>Fungi</taxon>
        <taxon>Dikarya</taxon>
        <taxon>Ascomycota</taxon>
        <taxon>Pezizomycotina</taxon>
        <taxon>Eurotiomycetes</taxon>
        <taxon>Chaetothyriomycetidae</taxon>
        <taxon>Chaetothyriales</taxon>
        <taxon>Cyphellophoraceae</taxon>
        <taxon>Cyphellophora</taxon>
    </lineage>
</organism>
<accession>A0A0N1HU07</accession>
<feature type="transmembrane region" description="Helical" evidence="1">
    <location>
        <begin position="32"/>
        <end position="53"/>
    </location>
</feature>
<dbReference type="RefSeq" id="XP_018002677.1">
    <property type="nucleotide sequence ID" value="XM_018142022.1"/>
</dbReference>
<proteinExistence type="predicted"/>
<feature type="transmembrane region" description="Helical" evidence="1">
    <location>
        <begin position="229"/>
        <end position="248"/>
    </location>
</feature>
<comment type="caution">
    <text evidence="2">The sequence shown here is derived from an EMBL/GenBank/DDBJ whole genome shotgun (WGS) entry which is preliminary data.</text>
</comment>
<keyword evidence="1" id="KW-0472">Membrane</keyword>